<gene>
    <name evidence="3" type="ordered locus">MROS_0505</name>
</gene>
<keyword evidence="1 3" id="KW-0378">Hydrolase</keyword>
<sequence length="669" mass="75121">MRILIFFLAASLLFAENGKGLKMPSIFSDNMVLQQNSKVAVWGLSNPGDEITIKASWNESAKATADQNGKWMAHLITPSAGGPYLLKVTDSKSEIEFKNVLIGEVWLCSGQSNMEMPLEGWPPTDTVANSKEVIANATNKNIRFFTVTIAISEKPEFDCVGRWEESNPETAAKFSATAYFFGKKLYEELNIPVGLIHSSWGGTPIEAWTGAKYISTVEEYKDIVEKLKNARKEIDRLKAWLAEKPTIDINSIKSPTPWKGLDLNDSQCAKPGFDDSAWKTMELPVKWESTEMGNFDGVVWFRKNIKIKNEWINKELTLELGPIDDMDVTYVNGVKIGGYEEGGYWQTDRIYKIPAELAKDQNLTVAVRVVDTQGGGGIWGSSEKMKLRPTDSNESVSLAGEWKYLPVAEYYGGKLYLFDVKNAEYYKRPKLSVEYSAFTPTLLFNGMIAPLIPYNIKGAIWYQGESNTGNPELYKKLFPLMIKNWREEWGLGDFAFYYVQIAPYNYGPNVESQKLREAQLMTLSVPNTGMSVTLDIGNPNNIHPANKKDVGERLARWALAKDYGKKIDFSGPIYKSMKIEGNKIILTFDYTDGGLVVKEIDGDNNFLIAGNDKVFKKAKVEIKDDKLIVFSDSVENPAAVRYCWDNISEGTLFNKAGLPASSFRTDNWD</sequence>
<dbReference type="PANTHER" id="PTHR22901:SF0">
    <property type="entry name" value="SIALATE O-ACETYLESTERASE"/>
    <property type="match status" value="1"/>
</dbReference>
<organism evidence="3 4">
    <name type="scientific">Melioribacter roseus (strain DSM 23840 / JCM 17771 / VKM B-2668 / P3M-2)</name>
    <dbReference type="NCBI Taxonomy" id="1191523"/>
    <lineage>
        <taxon>Bacteria</taxon>
        <taxon>Pseudomonadati</taxon>
        <taxon>Ignavibacteriota</taxon>
        <taxon>Ignavibacteria</taxon>
        <taxon>Ignavibacteriales</taxon>
        <taxon>Melioribacteraceae</taxon>
        <taxon>Melioribacter</taxon>
    </lineage>
</organism>
<dbReference type="InterPro" id="IPR036514">
    <property type="entry name" value="SGNH_hydro_sf"/>
</dbReference>
<dbReference type="eggNOG" id="COG3250">
    <property type="taxonomic scope" value="Bacteria"/>
</dbReference>
<dbReference type="InterPro" id="IPR008979">
    <property type="entry name" value="Galactose-bd-like_sf"/>
</dbReference>
<protein>
    <submittedName>
        <fullName evidence="3">Glycosyl hydrolase family 2</fullName>
    </submittedName>
</protein>
<dbReference type="STRING" id="1191523.MROS_0505"/>
<dbReference type="EMBL" id="CP003557">
    <property type="protein sequence ID" value="AFN73748.1"/>
    <property type="molecule type" value="Genomic_DNA"/>
</dbReference>
<dbReference type="SUPFAM" id="SSF49785">
    <property type="entry name" value="Galactose-binding domain-like"/>
    <property type="match status" value="1"/>
</dbReference>
<evidence type="ECO:0000259" key="2">
    <source>
        <dbReference type="Pfam" id="PF03629"/>
    </source>
</evidence>
<accession>I6ZXF8</accession>
<proteinExistence type="predicted"/>
<dbReference type="GO" id="GO:0004553">
    <property type="term" value="F:hydrolase activity, hydrolyzing O-glycosyl compounds"/>
    <property type="evidence" value="ECO:0007669"/>
    <property type="project" value="InterPro"/>
</dbReference>
<feature type="domain" description="Sialate O-acetylesterase" evidence="2">
    <location>
        <begin position="455"/>
        <end position="557"/>
    </location>
</feature>
<dbReference type="Pfam" id="PF03629">
    <property type="entry name" value="SASA"/>
    <property type="match status" value="2"/>
</dbReference>
<dbReference type="GO" id="GO:0001681">
    <property type="term" value="F:sialate O-acetylesterase activity"/>
    <property type="evidence" value="ECO:0007669"/>
    <property type="project" value="InterPro"/>
</dbReference>
<dbReference type="HOGENOM" id="CLU_015150_2_0_10"/>
<dbReference type="SUPFAM" id="SSF52266">
    <property type="entry name" value="SGNH hydrolase"/>
    <property type="match status" value="1"/>
</dbReference>
<dbReference type="GO" id="GO:0005975">
    <property type="term" value="P:carbohydrate metabolic process"/>
    <property type="evidence" value="ECO:0007669"/>
    <property type="project" value="InterPro"/>
</dbReference>
<dbReference type="Gene3D" id="3.40.50.1110">
    <property type="entry name" value="SGNH hydrolase"/>
    <property type="match status" value="2"/>
</dbReference>
<dbReference type="PATRIC" id="fig|1191523.3.peg.526"/>
<dbReference type="PANTHER" id="PTHR22901">
    <property type="entry name" value="SIALATE O-ACETYLESTERASE"/>
    <property type="match status" value="1"/>
</dbReference>
<dbReference type="Proteomes" id="UP000009011">
    <property type="component" value="Chromosome"/>
</dbReference>
<dbReference type="RefSeq" id="WP_014855185.1">
    <property type="nucleotide sequence ID" value="NC_018178.1"/>
</dbReference>
<name>I6ZXF8_MELRP</name>
<dbReference type="OrthoDB" id="9816001at2"/>
<evidence type="ECO:0000256" key="1">
    <source>
        <dbReference type="ARBA" id="ARBA00022801"/>
    </source>
</evidence>
<dbReference type="InterPro" id="IPR039329">
    <property type="entry name" value="SIAE"/>
</dbReference>
<reference evidence="3 4" key="1">
    <citation type="journal article" date="2013" name="PLoS ONE">
        <title>Genomic analysis of Melioribacter roseus, facultatively anaerobic organotrophic bacterium representing a novel deep lineage within Bacteriodetes/Chlorobi group.</title>
        <authorList>
            <person name="Kadnikov V.V."/>
            <person name="Mardanov A.V."/>
            <person name="Podosokorskaya O.A."/>
            <person name="Gavrilov S.N."/>
            <person name="Kublanov I.V."/>
            <person name="Beletsky A.V."/>
            <person name="Bonch-Osmolovskaya E.A."/>
            <person name="Ravin N.V."/>
        </authorList>
    </citation>
    <scope>NUCLEOTIDE SEQUENCE [LARGE SCALE GENOMIC DNA]</scope>
    <source>
        <strain evidence="4">JCM 17771 / P3M-2</strain>
    </source>
</reference>
<feature type="domain" description="Sialate O-acetylesterase" evidence="2">
    <location>
        <begin position="104"/>
        <end position="239"/>
    </location>
</feature>
<evidence type="ECO:0000313" key="3">
    <source>
        <dbReference type="EMBL" id="AFN73748.1"/>
    </source>
</evidence>
<dbReference type="Gene3D" id="2.60.120.260">
    <property type="entry name" value="Galactose-binding domain-like"/>
    <property type="match status" value="1"/>
</dbReference>
<dbReference type="AlphaFoldDB" id="I6ZXF8"/>
<evidence type="ECO:0000313" key="4">
    <source>
        <dbReference type="Proteomes" id="UP000009011"/>
    </source>
</evidence>
<dbReference type="InterPro" id="IPR005181">
    <property type="entry name" value="SASA"/>
</dbReference>
<keyword evidence="4" id="KW-1185">Reference proteome</keyword>
<dbReference type="KEGG" id="mro:MROS_0505"/>